<sequence length="102" mass="10588">MDLLKTLERLQEEKPEVAAAIGHLRQAVLANSSLDAKTANLVAIGIATAMRNQDALMGHIKMAKAAGAGKDEVIGAILLAIPSSGVPGALAALSLAWELYEE</sequence>
<dbReference type="InterPro" id="IPR029032">
    <property type="entry name" value="AhpD-like"/>
</dbReference>
<proteinExistence type="predicted"/>
<name>A0A1M5BKG4_9FIRM</name>
<reference evidence="3" key="1">
    <citation type="submission" date="2016-11" db="EMBL/GenBank/DDBJ databases">
        <authorList>
            <person name="Varghese N."/>
            <person name="Submissions S."/>
        </authorList>
    </citation>
    <scope>NUCLEOTIDE SEQUENCE [LARGE SCALE GENOMIC DNA]</scope>
    <source>
        <strain evidence="3">DSM 12395</strain>
    </source>
</reference>
<dbReference type="RefSeq" id="WP_073239832.1">
    <property type="nucleotide sequence ID" value="NZ_FQUY01000023.1"/>
</dbReference>
<dbReference type="STRING" id="1121429.SAMN02745133_02623"/>
<dbReference type="AlphaFoldDB" id="A0A1M5BKG4"/>
<dbReference type="OrthoDB" id="9154867at2"/>
<dbReference type="Proteomes" id="UP000184148">
    <property type="component" value="Unassembled WGS sequence"/>
</dbReference>
<evidence type="ECO:0000313" key="2">
    <source>
        <dbReference type="EMBL" id="SHF42959.1"/>
    </source>
</evidence>
<dbReference type="EMBL" id="FQUY01000023">
    <property type="protein sequence ID" value="SHF42959.1"/>
    <property type="molecule type" value="Genomic_DNA"/>
</dbReference>
<keyword evidence="3" id="KW-1185">Reference proteome</keyword>
<keyword evidence="2" id="KW-0575">Peroxidase</keyword>
<dbReference type="Pfam" id="PF02627">
    <property type="entry name" value="CMD"/>
    <property type="match status" value="1"/>
</dbReference>
<dbReference type="Gene3D" id="1.20.1290.10">
    <property type="entry name" value="AhpD-like"/>
    <property type="match status" value="1"/>
</dbReference>
<accession>A0A1M5BKG4</accession>
<protein>
    <submittedName>
        <fullName evidence="2">Uncharacterized conserved protein YurZ, alkylhydroperoxidase/carboxymuconolactone decarboxylase family</fullName>
    </submittedName>
</protein>
<evidence type="ECO:0000259" key="1">
    <source>
        <dbReference type="Pfam" id="PF02627"/>
    </source>
</evidence>
<dbReference type="InterPro" id="IPR003779">
    <property type="entry name" value="CMD-like"/>
</dbReference>
<dbReference type="GO" id="GO:0051920">
    <property type="term" value="F:peroxiredoxin activity"/>
    <property type="evidence" value="ECO:0007669"/>
    <property type="project" value="InterPro"/>
</dbReference>
<organism evidence="2 3">
    <name type="scientific">Desulforamulus putei DSM 12395</name>
    <dbReference type="NCBI Taxonomy" id="1121429"/>
    <lineage>
        <taxon>Bacteria</taxon>
        <taxon>Bacillati</taxon>
        <taxon>Bacillota</taxon>
        <taxon>Clostridia</taxon>
        <taxon>Eubacteriales</taxon>
        <taxon>Peptococcaceae</taxon>
        <taxon>Desulforamulus</taxon>
    </lineage>
</organism>
<evidence type="ECO:0000313" key="3">
    <source>
        <dbReference type="Proteomes" id="UP000184148"/>
    </source>
</evidence>
<keyword evidence="2" id="KW-0560">Oxidoreductase</keyword>
<feature type="domain" description="Carboxymuconolactone decarboxylase-like" evidence="1">
    <location>
        <begin position="15"/>
        <end position="96"/>
    </location>
</feature>
<gene>
    <name evidence="2" type="ORF">SAMN02745133_02623</name>
</gene>
<dbReference type="SUPFAM" id="SSF69118">
    <property type="entry name" value="AhpD-like"/>
    <property type="match status" value="1"/>
</dbReference>
<dbReference type="PANTHER" id="PTHR33930:SF2">
    <property type="entry name" value="BLR3452 PROTEIN"/>
    <property type="match status" value="1"/>
</dbReference>
<dbReference type="PANTHER" id="PTHR33930">
    <property type="entry name" value="ALKYL HYDROPEROXIDE REDUCTASE AHPD"/>
    <property type="match status" value="1"/>
</dbReference>